<evidence type="ECO:0000313" key="1">
    <source>
        <dbReference type="EMBL" id="QBK84596.1"/>
    </source>
</evidence>
<proteinExistence type="predicted"/>
<dbReference type="EMBL" id="MK500280">
    <property type="protein sequence ID" value="QBK84596.1"/>
    <property type="molecule type" value="Genomic_DNA"/>
</dbReference>
<accession>A0A481YNA9</accession>
<sequence>MFVISPITGQKLTRGNKFKNFVRSGILNSAGELIGKYKTSLGTGRMISDKYHSPRKCIITVLDHDHKFPIELLKIIMFYLNEDVVLPSPFVVVHPYTIINLPRSVLNQSMKKRSFEQVYEIKVPYTSRCSSQHREVLNLLGPGIFDEVRVSYLYQGSLGISKISFIEYRRKMRDHKKHYCHVHKNEHLDHDISIAIPLSKMANDILYTSASACIPFTEALVIYIKRGVTNESFMPPVIPHFYMLCHYNYSMYPINMLYGDIDLMQFYYEGIRFIEQTYNNQPRGLNHHSYSSSNITGFKRFYDFKTLHLSPKRSNILS</sequence>
<name>A0A481YNA9_9VIRU</name>
<reference evidence="1" key="1">
    <citation type="journal article" date="2019" name="MBio">
        <title>Virus Genomes from Deep Sea Sediments Expand the Ocean Megavirome and Support Independent Origins of Viral Gigantism.</title>
        <authorList>
            <person name="Backstrom D."/>
            <person name="Yutin N."/>
            <person name="Jorgensen S.L."/>
            <person name="Dharamshi J."/>
            <person name="Homa F."/>
            <person name="Zaremba-Niedwiedzka K."/>
            <person name="Spang A."/>
            <person name="Wolf Y.I."/>
            <person name="Koonin E.V."/>
            <person name="Ettema T.J."/>
        </authorList>
    </citation>
    <scope>NUCLEOTIDE SEQUENCE</scope>
</reference>
<gene>
    <name evidence="1" type="ORF">LCDPAC01_00770</name>
</gene>
<protein>
    <submittedName>
        <fullName evidence="1">Uncharacterized protein</fullName>
    </submittedName>
</protein>
<organism evidence="1">
    <name type="scientific">Pithovirus LCDPAC01</name>
    <dbReference type="NCBI Taxonomy" id="2506600"/>
    <lineage>
        <taxon>Viruses</taxon>
        <taxon>Pithoviruses</taxon>
    </lineage>
</organism>